<reference evidence="3" key="1">
    <citation type="submission" date="2023-03" db="EMBL/GenBank/DDBJ databases">
        <title>Edaphobacter sp.</title>
        <authorList>
            <person name="Huber K.J."/>
            <person name="Papendorf J."/>
            <person name="Pilke C."/>
            <person name="Bunk B."/>
            <person name="Sproeer C."/>
            <person name="Pester M."/>
        </authorList>
    </citation>
    <scope>NUCLEOTIDE SEQUENCE</scope>
    <source>
        <strain evidence="3">DSM 110680</strain>
    </source>
</reference>
<dbReference type="AlphaFoldDB" id="A0AAU7DHK6"/>
<dbReference type="EMBL" id="CP121196">
    <property type="protein sequence ID" value="XBH16800.1"/>
    <property type="molecule type" value="Genomic_DNA"/>
</dbReference>
<dbReference type="PANTHER" id="PTHR43640:SF1">
    <property type="entry name" value="THIOREDOXIN-DEPENDENT PEROXIREDOXIN"/>
    <property type="match status" value="1"/>
</dbReference>
<evidence type="ECO:0000256" key="1">
    <source>
        <dbReference type="SAM" id="SignalP"/>
    </source>
</evidence>
<evidence type="ECO:0000259" key="2">
    <source>
        <dbReference type="Pfam" id="PF00578"/>
    </source>
</evidence>
<dbReference type="RefSeq" id="WP_348262028.1">
    <property type="nucleotide sequence ID" value="NZ_CP121196.1"/>
</dbReference>
<feature type="domain" description="Alkyl hydroperoxide reductase subunit C/ Thiol specific antioxidant" evidence="2">
    <location>
        <begin position="40"/>
        <end position="123"/>
    </location>
</feature>
<dbReference type="Pfam" id="PF00578">
    <property type="entry name" value="AhpC-TSA"/>
    <property type="match status" value="1"/>
</dbReference>
<dbReference type="InterPro" id="IPR000866">
    <property type="entry name" value="AhpC/TSA"/>
</dbReference>
<sequence length="195" mass="21559">MRISFPRLAFTGLSALLLCPSALSARTFGIDLKGKPIRDLAGVDTRYVVLMFAASDCPICNRYVPEIARLSHEYSSRGVRIWWVFPNPGDTRSVVAKHNREFSIREQTVLDPQQTLVHLAHVAITPEAAIFKVDGGGMHEIYRGCVDDRYMAIGRERPQPEHHDLELALTAALNGTIIPQPAGPPVGCSVVFLQK</sequence>
<dbReference type="GO" id="GO:0016491">
    <property type="term" value="F:oxidoreductase activity"/>
    <property type="evidence" value="ECO:0007669"/>
    <property type="project" value="InterPro"/>
</dbReference>
<name>A0AAU7DHK6_9BACT</name>
<gene>
    <name evidence="3" type="ORF">P8935_19765</name>
</gene>
<evidence type="ECO:0000313" key="3">
    <source>
        <dbReference type="EMBL" id="XBH16800.1"/>
    </source>
</evidence>
<feature type="signal peptide" evidence="1">
    <location>
        <begin position="1"/>
        <end position="25"/>
    </location>
</feature>
<dbReference type="InterPro" id="IPR047262">
    <property type="entry name" value="PRX-like1"/>
</dbReference>
<keyword evidence="1" id="KW-0732">Signal</keyword>
<proteinExistence type="predicted"/>
<accession>A0AAU7DHK6</accession>
<organism evidence="3">
    <name type="scientific">Telmatobacter sp. DSM 110680</name>
    <dbReference type="NCBI Taxonomy" id="3036704"/>
    <lineage>
        <taxon>Bacteria</taxon>
        <taxon>Pseudomonadati</taxon>
        <taxon>Acidobacteriota</taxon>
        <taxon>Terriglobia</taxon>
        <taxon>Terriglobales</taxon>
        <taxon>Acidobacteriaceae</taxon>
        <taxon>Telmatobacter</taxon>
    </lineage>
</organism>
<dbReference type="PANTHER" id="PTHR43640">
    <property type="entry name" value="OS07G0260300 PROTEIN"/>
    <property type="match status" value="1"/>
</dbReference>
<feature type="chain" id="PRO_5043963813" evidence="1">
    <location>
        <begin position="26"/>
        <end position="195"/>
    </location>
</feature>
<dbReference type="Gene3D" id="3.40.30.10">
    <property type="entry name" value="Glutaredoxin"/>
    <property type="match status" value="1"/>
</dbReference>
<dbReference type="SUPFAM" id="SSF52833">
    <property type="entry name" value="Thioredoxin-like"/>
    <property type="match status" value="1"/>
</dbReference>
<dbReference type="GO" id="GO:0016209">
    <property type="term" value="F:antioxidant activity"/>
    <property type="evidence" value="ECO:0007669"/>
    <property type="project" value="InterPro"/>
</dbReference>
<protein>
    <submittedName>
        <fullName evidence="3">Redoxin domain-containing protein</fullName>
    </submittedName>
</protein>
<dbReference type="InterPro" id="IPR036249">
    <property type="entry name" value="Thioredoxin-like_sf"/>
</dbReference>